<dbReference type="InterPro" id="IPR008271">
    <property type="entry name" value="Ser/Thr_kinase_AS"/>
</dbReference>
<comment type="caution">
    <text evidence="6">The sequence shown here is derived from an EMBL/GenBank/DDBJ whole genome shotgun (WGS) entry which is preliminary data.</text>
</comment>
<keyword evidence="1 6" id="KW-0808">Transferase</keyword>
<gene>
    <name evidence="6" type="primary">prkC_2</name>
    <name evidence="6" type="ORF">CLOSAC_36930</name>
</gene>
<dbReference type="GO" id="GO:0005776">
    <property type="term" value="C:autophagosome"/>
    <property type="evidence" value="ECO:0007669"/>
    <property type="project" value="TreeGrafter"/>
</dbReference>
<dbReference type="AlphaFoldDB" id="A0A1S8MYZ4"/>
<evidence type="ECO:0000256" key="4">
    <source>
        <dbReference type="ARBA" id="ARBA00022840"/>
    </source>
</evidence>
<sequence length="271" mass="31395">MENNCVSYPVVEKYKESGQRQVFRIIHPEFGECIMKKGKCLSKSSLERIKREVSILKEIDSAYFPKNYQANYFGSGEFIIFEEHIKSKTLSELKEEYLGDVEKVFILFKNIIDGLEIIWNKKIIHRDLKPDNILILSDGRPVIIDLGIARMLEEKSLTLTIQQNGPCTPVYASPEQISNKKNSIDVRSDFYSLAIIVAELILGQHPFSTKVVGEGMSTFENLLNNRYKLEYEDIIISDKVKLLIDKLLKKEPYQRIRTVKQLREKINEILC</sequence>
<dbReference type="EC" id="2.7.11.1" evidence="6"/>
<evidence type="ECO:0000256" key="2">
    <source>
        <dbReference type="ARBA" id="ARBA00022741"/>
    </source>
</evidence>
<evidence type="ECO:0000313" key="7">
    <source>
        <dbReference type="Proteomes" id="UP000191154"/>
    </source>
</evidence>
<name>A0A1S8MYZ4_CLOSA</name>
<dbReference type="PANTHER" id="PTHR24348">
    <property type="entry name" value="SERINE/THREONINE-PROTEIN KINASE UNC-51-RELATED"/>
    <property type="match status" value="1"/>
</dbReference>
<dbReference type="PROSITE" id="PS00108">
    <property type="entry name" value="PROTEIN_KINASE_ST"/>
    <property type="match status" value="1"/>
</dbReference>
<dbReference type="SUPFAM" id="SSF56112">
    <property type="entry name" value="Protein kinase-like (PK-like)"/>
    <property type="match status" value="1"/>
</dbReference>
<dbReference type="PANTHER" id="PTHR24348:SF22">
    <property type="entry name" value="NON-SPECIFIC SERINE_THREONINE PROTEIN KINASE"/>
    <property type="match status" value="1"/>
</dbReference>
<dbReference type="Pfam" id="PF00069">
    <property type="entry name" value="Pkinase"/>
    <property type="match status" value="1"/>
</dbReference>
<keyword evidence="3 6" id="KW-0418">Kinase</keyword>
<dbReference type="EMBL" id="LZYZ01000007">
    <property type="protein sequence ID" value="OOM09412.1"/>
    <property type="molecule type" value="Genomic_DNA"/>
</dbReference>
<dbReference type="GO" id="GO:0005829">
    <property type="term" value="C:cytosol"/>
    <property type="evidence" value="ECO:0007669"/>
    <property type="project" value="TreeGrafter"/>
</dbReference>
<reference evidence="6 7" key="1">
    <citation type="submission" date="2016-05" db="EMBL/GenBank/DDBJ databases">
        <title>Microbial solvent formation.</title>
        <authorList>
            <person name="Poehlein A."/>
            <person name="Montoya Solano J.D."/>
            <person name="Flitsch S."/>
            <person name="Krabben P."/>
            <person name="Duerre P."/>
            <person name="Daniel R."/>
        </authorList>
    </citation>
    <scope>NUCLEOTIDE SEQUENCE [LARGE SCALE GENOMIC DNA]</scope>
    <source>
        <strain evidence="6 7">L1-8</strain>
    </source>
</reference>
<dbReference type="PROSITE" id="PS50011">
    <property type="entry name" value="PROTEIN_KINASE_DOM"/>
    <property type="match status" value="1"/>
</dbReference>
<evidence type="ECO:0000259" key="5">
    <source>
        <dbReference type="PROSITE" id="PS50011"/>
    </source>
</evidence>
<dbReference type="CDD" id="cd14014">
    <property type="entry name" value="STKc_PknB_like"/>
    <property type="match status" value="1"/>
</dbReference>
<organism evidence="6 7">
    <name type="scientific">Clostridium saccharobutylicum</name>
    <dbReference type="NCBI Taxonomy" id="169679"/>
    <lineage>
        <taxon>Bacteria</taxon>
        <taxon>Bacillati</taxon>
        <taxon>Bacillota</taxon>
        <taxon>Clostridia</taxon>
        <taxon>Eubacteriales</taxon>
        <taxon>Clostridiaceae</taxon>
        <taxon>Clostridium</taxon>
    </lineage>
</organism>
<dbReference type="GO" id="GO:0004674">
    <property type="term" value="F:protein serine/threonine kinase activity"/>
    <property type="evidence" value="ECO:0007669"/>
    <property type="project" value="UniProtKB-EC"/>
</dbReference>
<dbReference type="GO" id="GO:0016020">
    <property type="term" value="C:membrane"/>
    <property type="evidence" value="ECO:0007669"/>
    <property type="project" value="TreeGrafter"/>
</dbReference>
<evidence type="ECO:0000256" key="3">
    <source>
        <dbReference type="ARBA" id="ARBA00022777"/>
    </source>
</evidence>
<dbReference type="RefSeq" id="WP_077866720.1">
    <property type="nucleotide sequence ID" value="NZ_LZYZ01000007.1"/>
</dbReference>
<dbReference type="InterPro" id="IPR000719">
    <property type="entry name" value="Prot_kinase_dom"/>
</dbReference>
<evidence type="ECO:0000313" key="6">
    <source>
        <dbReference type="EMBL" id="OOM09412.1"/>
    </source>
</evidence>
<proteinExistence type="predicted"/>
<dbReference type="InterPro" id="IPR045269">
    <property type="entry name" value="Atg1-like"/>
</dbReference>
<dbReference type="Gene3D" id="1.10.510.10">
    <property type="entry name" value="Transferase(Phosphotransferase) domain 1"/>
    <property type="match status" value="1"/>
</dbReference>
<dbReference type="Proteomes" id="UP000191154">
    <property type="component" value="Unassembled WGS sequence"/>
</dbReference>
<keyword evidence="2" id="KW-0547">Nucleotide-binding</keyword>
<dbReference type="GO" id="GO:0000407">
    <property type="term" value="C:phagophore assembly site"/>
    <property type="evidence" value="ECO:0007669"/>
    <property type="project" value="TreeGrafter"/>
</dbReference>
<accession>A0A1S8MYZ4</accession>
<protein>
    <submittedName>
        <fullName evidence="6">Serine/threonine-protein kinase PrkC</fullName>
        <ecNumber evidence="6">2.7.11.1</ecNumber>
    </submittedName>
</protein>
<dbReference type="InterPro" id="IPR011009">
    <property type="entry name" value="Kinase-like_dom_sf"/>
</dbReference>
<feature type="domain" description="Protein kinase" evidence="5">
    <location>
        <begin position="1"/>
        <end position="270"/>
    </location>
</feature>
<keyword evidence="4" id="KW-0067">ATP-binding</keyword>
<dbReference type="SMART" id="SM00220">
    <property type="entry name" value="S_TKc"/>
    <property type="match status" value="1"/>
</dbReference>
<dbReference type="GO" id="GO:0005524">
    <property type="term" value="F:ATP binding"/>
    <property type="evidence" value="ECO:0007669"/>
    <property type="project" value="UniProtKB-KW"/>
</dbReference>
<evidence type="ECO:0000256" key="1">
    <source>
        <dbReference type="ARBA" id="ARBA00022679"/>
    </source>
</evidence>